<accession>A0A2G8LLE8</accession>
<evidence type="ECO:0000313" key="3">
    <source>
        <dbReference type="Proteomes" id="UP000230750"/>
    </source>
</evidence>
<protein>
    <submittedName>
        <fullName evidence="2">Putative septin-11</fullName>
    </submittedName>
</protein>
<dbReference type="Pfam" id="PF00735">
    <property type="entry name" value="Septin"/>
    <property type="match status" value="1"/>
</dbReference>
<evidence type="ECO:0000259" key="1">
    <source>
        <dbReference type="Pfam" id="PF00735"/>
    </source>
</evidence>
<dbReference type="InterPro" id="IPR030379">
    <property type="entry name" value="G_SEPTIN_dom"/>
</dbReference>
<gene>
    <name evidence="2" type="ORF">BSL78_02005</name>
</gene>
<keyword evidence="3" id="KW-1185">Reference proteome</keyword>
<evidence type="ECO:0000313" key="2">
    <source>
        <dbReference type="EMBL" id="PIK61081.1"/>
    </source>
</evidence>
<dbReference type="AlphaFoldDB" id="A0A2G8LLE8"/>
<name>A0A2G8LLE8_STIJA</name>
<organism evidence="2 3">
    <name type="scientific">Stichopus japonicus</name>
    <name type="common">Sea cucumber</name>
    <dbReference type="NCBI Taxonomy" id="307972"/>
    <lineage>
        <taxon>Eukaryota</taxon>
        <taxon>Metazoa</taxon>
        <taxon>Echinodermata</taxon>
        <taxon>Eleutherozoa</taxon>
        <taxon>Echinozoa</taxon>
        <taxon>Holothuroidea</taxon>
        <taxon>Aspidochirotacea</taxon>
        <taxon>Aspidochirotida</taxon>
        <taxon>Stichopodidae</taxon>
        <taxon>Apostichopus</taxon>
    </lineage>
</organism>
<comment type="caution">
    <text evidence="2">The sequence shown here is derived from an EMBL/GenBank/DDBJ whole genome shotgun (WGS) entry which is preliminary data.</text>
</comment>
<reference evidence="2 3" key="1">
    <citation type="journal article" date="2017" name="PLoS Biol.">
        <title>The sea cucumber genome provides insights into morphological evolution and visceral regeneration.</title>
        <authorList>
            <person name="Zhang X."/>
            <person name="Sun L."/>
            <person name="Yuan J."/>
            <person name="Sun Y."/>
            <person name="Gao Y."/>
            <person name="Zhang L."/>
            <person name="Li S."/>
            <person name="Dai H."/>
            <person name="Hamel J.F."/>
            <person name="Liu C."/>
            <person name="Yu Y."/>
            <person name="Liu S."/>
            <person name="Lin W."/>
            <person name="Guo K."/>
            <person name="Jin S."/>
            <person name="Xu P."/>
            <person name="Storey K.B."/>
            <person name="Huan P."/>
            <person name="Zhang T."/>
            <person name="Zhou Y."/>
            <person name="Zhang J."/>
            <person name="Lin C."/>
            <person name="Li X."/>
            <person name="Xing L."/>
            <person name="Huo D."/>
            <person name="Sun M."/>
            <person name="Wang L."/>
            <person name="Mercier A."/>
            <person name="Li F."/>
            <person name="Yang H."/>
            <person name="Xiang J."/>
        </authorList>
    </citation>
    <scope>NUCLEOTIDE SEQUENCE [LARGE SCALE GENOMIC DNA]</scope>
    <source>
        <strain evidence="2">Shaxun</strain>
        <tissue evidence="2">Muscle</tissue>
    </source>
</reference>
<proteinExistence type="predicted"/>
<dbReference type="GO" id="GO:0005525">
    <property type="term" value="F:GTP binding"/>
    <property type="evidence" value="ECO:0007669"/>
    <property type="project" value="InterPro"/>
</dbReference>
<dbReference type="STRING" id="307972.A0A2G8LLE8"/>
<sequence length="92" mass="10151">MNGHLPFAVVGSTEEVKMGNKMVRARQYPWGVVQGKVLVVDALFQRCLEVALSGFLVEDRVPFESPICGKRESLRFCEITGDVGEDQHGGLD</sequence>
<dbReference type="Proteomes" id="UP000230750">
    <property type="component" value="Unassembled WGS sequence"/>
</dbReference>
<feature type="domain" description="Septin-type G" evidence="1">
    <location>
        <begin position="3"/>
        <end position="34"/>
    </location>
</feature>
<dbReference type="InterPro" id="IPR027417">
    <property type="entry name" value="P-loop_NTPase"/>
</dbReference>
<dbReference type="Gene3D" id="3.40.50.300">
    <property type="entry name" value="P-loop containing nucleotide triphosphate hydrolases"/>
    <property type="match status" value="1"/>
</dbReference>
<dbReference type="EMBL" id="MRZV01000041">
    <property type="protein sequence ID" value="PIK61081.1"/>
    <property type="molecule type" value="Genomic_DNA"/>
</dbReference>
<dbReference type="OrthoDB" id="416553at2759"/>